<evidence type="ECO:0000256" key="1">
    <source>
        <dbReference type="SAM" id="SignalP"/>
    </source>
</evidence>
<keyword evidence="1" id="KW-0732">Signal</keyword>
<accession>A0A847SHZ8</accession>
<evidence type="ECO:0000313" key="2">
    <source>
        <dbReference type="EMBL" id="NLR81461.1"/>
    </source>
</evidence>
<proteinExistence type="predicted"/>
<name>A0A847SHZ8_9BACT</name>
<evidence type="ECO:0000313" key="3">
    <source>
        <dbReference type="Proteomes" id="UP000552864"/>
    </source>
</evidence>
<comment type="caution">
    <text evidence="2">The sequence shown here is derived from an EMBL/GenBank/DDBJ whole genome shotgun (WGS) entry which is preliminary data.</text>
</comment>
<organism evidence="2 3">
    <name type="scientific">Chitinophaga eiseniae</name>
    <dbReference type="NCBI Taxonomy" id="634771"/>
    <lineage>
        <taxon>Bacteria</taxon>
        <taxon>Pseudomonadati</taxon>
        <taxon>Bacteroidota</taxon>
        <taxon>Chitinophagia</taxon>
        <taxon>Chitinophagales</taxon>
        <taxon>Chitinophagaceae</taxon>
        <taxon>Chitinophaga</taxon>
    </lineage>
</organism>
<keyword evidence="3" id="KW-1185">Reference proteome</keyword>
<reference evidence="2 3" key="1">
    <citation type="submission" date="2020-04" db="EMBL/GenBank/DDBJ databases">
        <authorList>
            <person name="Yin C."/>
        </authorList>
    </citation>
    <scope>NUCLEOTIDE SEQUENCE [LARGE SCALE GENOMIC DNA]</scope>
    <source>
        <strain evidence="2 3">Ak56</strain>
    </source>
</reference>
<dbReference type="EMBL" id="JABAHZ010000006">
    <property type="protein sequence ID" value="NLR81461.1"/>
    <property type="molecule type" value="Genomic_DNA"/>
</dbReference>
<feature type="chain" id="PRO_5032766451" description="GLPGLI family protein" evidence="1">
    <location>
        <begin position="21"/>
        <end position="319"/>
    </location>
</feature>
<feature type="signal peptide" evidence="1">
    <location>
        <begin position="1"/>
        <end position="20"/>
    </location>
</feature>
<evidence type="ECO:0008006" key="4">
    <source>
        <dbReference type="Google" id="ProtNLM"/>
    </source>
</evidence>
<gene>
    <name evidence="2" type="ORF">HGH91_22735</name>
</gene>
<dbReference type="AlphaFoldDB" id="A0A847SHZ8"/>
<dbReference type="Proteomes" id="UP000552864">
    <property type="component" value="Unassembled WGS sequence"/>
</dbReference>
<dbReference type="RefSeq" id="WP_168741097.1">
    <property type="nucleotide sequence ID" value="NZ_JABAHZ010000006.1"/>
</dbReference>
<sequence length="319" mass="35347">MMKRLFVIVFLQLGVLSASLGQSVSEDLKKKNVSDTILQNRNLVLPGTFDGQKALLQLFPGQHYKRSTGNGKFDELINWECKTCKGKPYLNIYDEGSDVFPFPDGVATRLMNVMDFKDSSGMQYKVMSFNHSEFDPEGFQVSRFTGGILGLAKFVLTDGGWKLRMYQPVIGAYGAFSQCPTPKPLLIGNDQYAFLLKNLNGGAGGPFDGDYYLIGGINGGYQQIMAAYGVERTEVSAEENMSAWTSTYTVPASDKKYFRDIVITLKGTATADDTDRLPEEVKALLKGKKKIRFTAEERYAYKGSKGYELQSPVKAALLP</sequence>
<protein>
    <recommendedName>
        <fullName evidence="4">GLPGLI family protein</fullName>
    </recommendedName>
</protein>